<protein>
    <submittedName>
        <fullName evidence="1">Uncharacterized protein</fullName>
    </submittedName>
</protein>
<gene>
    <name evidence="1" type="ORF">g.35692</name>
</gene>
<name>A0A1D1ZU47_AUXPR</name>
<evidence type="ECO:0000313" key="1">
    <source>
        <dbReference type="EMBL" id="JAT70193.1"/>
    </source>
</evidence>
<sequence length="118" mass="13382">MPARAEMAKSRPESAIVSCLSRQPLPNPLDIHRHQSFKALFKPGKPYHELLSPSDRAWLPLLLQFQELLAETSAPLPAACPAQRPPLGGRRPSLHVELAEQHYTAALRRYFQSPELRW</sequence>
<reference evidence="1" key="1">
    <citation type="submission" date="2015-08" db="EMBL/GenBank/DDBJ databases">
        <authorList>
            <person name="Babu N.S."/>
            <person name="Beckwith C.J."/>
            <person name="Beseler K.G."/>
            <person name="Brison A."/>
            <person name="Carone J.V."/>
            <person name="Caskin T.P."/>
            <person name="Diamond M."/>
            <person name="Durham M.E."/>
            <person name="Foxe J.M."/>
            <person name="Go M."/>
            <person name="Henderson B.A."/>
            <person name="Jones I.B."/>
            <person name="McGettigan J.A."/>
            <person name="Micheletti S.J."/>
            <person name="Nasrallah M.E."/>
            <person name="Ortiz D."/>
            <person name="Piller C.R."/>
            <person name="Privatt S.R."/>
            <person name="Schneider S.L."/>
            <person name="Sharp S."/>
            <person name="Smith T.C."/>
            <person name="Stanton J.D."/>
            <person name="Ullery H.E."/>
            <person name="Wilson R.J."/>
            <person name="Serrano M.G."/>
            <person name="Buck G."/>
            <person name="Lee V."/>
            <person name="Wang Y."/>
            <person name="Carvalho R."/>
            <person name="Voegtly L."/>
            <person name="Shi R."/>
            <person name="Duckworth R."/>
            <person name="Johnson A."/>
            <person name="Loviza R."/>
            <person name="Walstead R."/>
            <person name="Shah Z."/>
            <person name="Kiflezghi M."/>
            <person name="Wade K."/>
            <person name="Ball S.L."/>
            <person name="Bradley K.W."/>
            <person name="Asai D.J."/>
            <person name="Bowman C.A."/>
            <person name="Russell D.A."/>
            <person name="Pope W.H."/>
            <person name="Jacobs-Sera D."/>
            <person name="Hendrix R.W."/>
            <person name="Hatfull G.F."/>
        </authorList>
    </citation>
    <scope>NUCLEOTIDE SEQUENCE</scope>
</reference>
<proteinExistence type="predicted"/>
<accession>A0A1D1ZU47</accession>
<dbReference type="AlphaFoldDB" id="A0A1D1ZU47"/>
<dbReference type="EMBL" id="GDKF01008429">
    <property type="protein sequence ID" value="JAT70193.1"/>
    <property type="molecule type" value="Transcribed_RNA"/>
</dbReference>
<organism evidence="1">
    <name type="scientific">Auxenochlorella protothecoides</name>
    <name type="common">Green microalga</name>
    <name type="synonym">Chlorella protothecoides</name>
    <dbReference type="NCBI Taxonomy" id="3075"/>
    <lineage>
        <taxon>Eukaryota</taxon>
        <taxon>Viridiplantae</taxon>
        <taxon>Chlorophyta</taxon>
        <taxon>core chlorophytes</taxon>
        <taxon>Trebouxiophyceae</taxon>
        <taxon>Chlorellales</taxon>
        <taxon>Chlorellaceae</taxon>
        <taxon>Auxenochlorella</taxon>
    </lineage>
</organism>